<evidence type="ECO:0000313" key="2">
    <source>
        <dbReference type="EMBL" id="AXI10915.1"/>
    </source>
</evidence>
<feature type="transmembrane region" description="Helical" evidence="1">
    <location>
        <begin position="118"/>
        <end position="140"/>
    </location>
</feature>
<feature type="transmembrane region" description="Helical" evidence="1">
    <location>
        <begin position="7"/>
        <end position="25"/>
    </location>
</feature>
<sequence length="319" mass="37018">MEVIKRIVLYLIGIYVFIMFVNGFIDESKQLYSLVQQQRNEQVEQMVHGKVADRDLFGKVNYYAIFEDGADTNVIHKNRPRTYAEISRNEFEELNVGDKVEGSITGRAFSNEDIRSQIYVHLIMMGVSLVYPIFFILYQLIHIPAVGRWLDRQGNWLGRLLSIVFIGALCSGLLLSYISMGKNIISTIQAHSGKQIETTALITDREADDNYGRYERSYYYLALEFEDQDGDVINLTKEVSPSIYYNNESSVEISYPEEYPYRIHMDGFNVSDTFFYFNVLIIYGITIVLTLLLIYAAFLMRRKKKTGSYWLERKKSDVS</sequence>
<keyword evidence="1" id="KW-0812">Transmembrane</keyword>
<dbReference type="Proteomes" id="UP000253908">
    <property type="component" value="Chromosome"/>
</dbReference>
<dbReference type="OrthoDB" id="2716100at2"/>
<feature type="transmembrane region" description="Helical" evidence="1">
    <location>
        <begin position="274"/>
        <end position="298"/>
    </location>
</feature>
<accession>A0A345PLN5</accession>
<gene>
    <name evidence="2" type="ORF">CUC15_19145</name>
</gene>
<name>A0A345PLN5_9BACI</name>
<reference evidence="3" key="1">
    <citation type="submission" date="2017-11" db="EMBL/GenBank/DDBJ databases">
        <authorList>
            <person name="Zhu W."/>
        </authorList>
    </citation>
    <scope>NUCLEOTIDE SEQUENCE [LARGE SCALE GENOMIC DNA]</scope>
    <source>
        <strain evidence="3">160</strain>
    </source>
</reference>
<keyword evidence="1" id="KW-1133">Transmembrane helix</keyword>
<dbReference type="AlphaFoldDB" id="A0A345PLN5"/>
<evidence type="ECO:0000313" key="3">
    <source>
        <dbReference type="Proteomes" id="UP000253908"/>
    </source>
</evidence>
<dbReference type="EMBL" id="CP024848">
    <property type="protein sequence ID" value="AXI10915.1"/>
    <property type="molecule type" value="Genomic_DNA"/>
</dbReference>
<dbReference type="KEGG" id="ocn:CUC15_19145"/>
<evidence type="ECO:0008006" key="4">
    <source>
        <dbReference type="Google" id="ProtNLM"/>
    </source>
</evidence>
<feature type="transmembrane region" description="Helical" evidence="1">
    <location>
        <begin position="160"/>
        <end position="178"/>
    </location>
</feature>
<dbReference type="RefSeq" id="WP_114918200.1">
    <property type="nucleotide sequence ID" value="NZ_CP024848.1"/>
</dbReference>
<evidence type="ECO:0000256" key="1">
    <source>
        <dbReference type="SAM" id="Phobius"/>
    </source>
</evidence>
<organism evidence="2 3">
    <name type="scientific">Oceanobacillus zhaokaii</name>
    <dbReference type="NCBI Taxonomy" id="2052660"/>
    <lineage>
        <taxon>Bacteria</taxon>
        <taxon>Bacillati</taxon>
        <taxon>Bacillota</taxon>
        <taxon>Bacilli</taxon>
        <taxon>Bacillales</taxon>
        <taxon>Bacillaceae</taxon>
        <taxon>Oceanobacillus</taxon>
    </lineage>
</organism>
<protein>
    <recommendedName>
        <fullName evidence="4">DUF3592 domain-containing protein</fullName>
    </recommendedName>
</protein>
<keyword evidence="1" id="KW-0472">Membrane</keyword>
<keyword evidence="3" id="KW-1185">Reference proteome</keyword>
<proteinExistence type="predicted"/>